<dbReference type="Proteomes" id="UP000245934">
    <property type="component" value="Unassembled WGS sequence"/>
</dbReference>
<feature type="compositionally biased region" description="Polar residues" evidence="3">
    <location>
        <begin position="1"/>
        <end position="13"/>
    </location>
</feature>
<dbReference type="InterPro" id="IPR036425">
    <property type="entry name" value="MoaB/Mog-like_dom_sf"/>
</dbReference>
<dbReference type="PANTHER" id="PTHR10192">
    <property type="entry name" value="MOLYBDOPTERIN BIOSYNTHESIS PROTEIN"/>
    <property type="match status" value="1"/>
</dbReference>
<dbReference type="InterPro" id="IPR005110">
    <property type="entry name" value="MoeA_linker/N"/>
</dbReference>
<evidence type="ECO:0000256" key="1">
    <source>
        <dbReference type="ARBA" id="ARBA00005046"/>
    </source>
</evidence>
<dbReference type="GO" id="GO:0061599">
    <property type="term" value="F:molybdopterin molybdotransferase activity"/>
    <property type="evidence" value="ECO:0007669"/>
    <property type="project" value="TreeGrafter"/>
</dbReference>
<dbReference type="InterPro" id="IPR001453">
    <property type="entry name" value="MoaB/Mog_dom"/>
</dbReference>
<dbReference type="InterPro" id="IPR036135">
    <property type="entry name" value="MoeA_linker/N_sf"/>
</dbReference>
<dbReference type="Pfam" id="PF00994">
    <property type="entry name" value="MoCF_biosynth"/>
    <property type="match status" value="1"/>
</dbReference>
<comment type="caution">
    <text evidence="5">The sequence shown here is derived from an EMBL/GenBank/DDBJ whole genome shotgun (WGS) entry which is preliminary data.</text>
</comment>
<dbReference type="Gene3D" id="2.170.190.11">
    <property type="entry name" value="Molybdopterin biosynthesis moea protein, domain 3"/>
    <property type="match status" value="1"/>
</dbReference>
<dbReference type="SUPFAM" id="SSF63867">
    <property type="entry name" value="MoeA C-terminal domain-like"/>
    <property type="match status" value="1"/>
</dbReference>
<dbReference type="InterPro" id="IPR036688">
    <property type="entry name" value="MoeA_C_domain_IV_sf"/>
</dbReference>
<dbReference type="Pfam" id="PF03453">
    <property type="entry name" value="MoeA_N"/>
    <property type="match status" value="1"/>
</dbReference>
<dbReference type="NCBIfam" id="NF045515">
    <property type="entry name" value="Glp_gephyrin"/>
    <property type="match status" value="1"/>
</dbReference>
<feature type="domain" description="MoaB/Mog" evidence="4">
    <location>
        <begin position="231"/>
        <end position="368"/>
    </location>
</feature>
<keyword evidence="5" id="KW-0808">Transferase</keyword>
<dbReference type="AlphaFoldDB" id="A0A2V2NL25"/>
<reference evidence="5 6" key="1">
    <citation type="submission" date="2018-05" db="EMBL/GenBank/DDBJ databases">
        <title>Draft genome of Methanospirillum stamsii Pt1.</title>
        <authorList>
            <person name="Dueholm M.S."/>
            <person name="Nielsen P.H."/>
            <person name="Bakmann L.F."/>
            <person name="Otzen D.E."/>
        </authorList>
    </citation>
    <scope>NUCLEOTIDE SEQUENCE [LARGE SCALE GENOMIC DNA]</scope>
    <source>
        <strain evidence="5 6">Pt1</strain>
    </source>
</reference>
<dbReference type="SMART" id="SM00852">
    <property type="entry name" value="MoCF_biosynth"/>
    <property type="match status" value="1"/>
</dbReference>
<dbReference type="Gene3D" id="3.90.105.10">
    <property type="entry name" value="Molybdopterin biosynthesis moea protein, domain 2"/>
    <property type="match status" value="1"/>
</dbReference>
<keyword evidence="2" id="KW-0501">Molybdenum cofactor biosynthesis</keyword>
<dbReference type="SUPFAM" id="SSF63882">
    <property type="entry name" value="MoeA N-terminal region -like"/>
    <property type="match status" value="1"/>
</dbReference>
<dbReference type="EMBL" id="QGMZ01000005">
    <property type="protein sequence ID" value="PWR76033.1"/>
    <property type="molecule type" value="Genomic_DNA"/>
</dbReference>
<name>A0A2V2NL25_9EURY</name>
<feature type="compositionally biased region" description="Basic and acidic residues" evidence="3">
    <location>
        <begin position="14"/>
        <end position="33"/>
    </location>
</feature>
<evidence type="ECO:0000313" key="5">
    <source>
        <dbReference type="EMBL" id="PWR76033.1"/>
    </source>
</evidence>
<evidence type="ECO:0000259" key="4">
    <source>
        <dbReference type="SMART" id="SM00852"/>
    </source>
</evidence>
<dbReference type="InterPro" id="IPR005111">
    <property type="entry name" value="MoeA_C_domain_IV"/>
</dbReference>
<evidence type="ECO:0000313" key="6">
    <source>
        <dbReference type="Proteomes" id="UP000245934"/>
    </source>
</evidence>
<organism evidence="5 6">
    <name type="scientific">Methanospirillum stamsii</name>
    <dbReference type="NCBI Taxonomy" id="1277351"/>
    <lineage>
        <taxon>Archaea</taxon>
        <taxon>Methanobacteriati</taxon>
        <taxon>Methanobacteriota</taxon>
        <taxon>Stenosarchaea group</taxon>
        <taxon>Methanomicrobia</taxon>
        <taxon>Methanomicrobiales</taxon>
        <taxon>Methanospirillaceae</taxon>
        <taxon>Methanospirillum</taxon>
    </lineage>
</organism>
<dbReference type="NCBIfam" id="TIGR00177">
    <property type="entry name" value="molyb_syn"/>
    <property type="match status" value="1"/>
</dbReference>
<keyword evidence="6" id="KW-1185">Reference proteome</keyword>
<accession>A0A2V2NL25</accession>
<protein>
    <submittedName>
        <fullName evidence="5">Molybdopterin molybdenumtransferase MoeA</fullName>
    </submittedName>
</protein>
<dbReference type="Pfam" id="PF03454">
    <property type="entry name" value="MoeA_C"/>
    <property type="match status" value="1"/>
</dbReference>
<dbReference type="GO" id="GO:0006777">
    <property type="term" value="P:Mo-molybdopterin cofactor biosynthetic process"/>
    <property type="evidence" value="ECO:0007669"/>
    <property type="project" value="UniProtKB-KW"/>
</dbReference>
<evidence type="ECO:0000256" key="3">
    <source>
        <dbReference type="SAM" id="MobiDB-lite"/>
    </source>
</evidence>
<evidence type="ECO:0000256" key="2">
    <source>
        <dbReference type="ARBA" id="ARBA00023150"/>
    </source>
</evidence>
<sequence>MMNTLGKITSTHTRMTDRVQSDSGFPKEEDSGGFKKTGSDTFSSDTPEPFFEVVTIDEAVRTVRSIAKQTGTETIAIDEADGRVLAESIITYEDIPGFDRSWKDGFAVLASDTYTASENNPVILSLNGSIAMGKTELGQIQPGECMYIPTGGQMPRGADAVVMIEYAQQAGSKVLIRQPVVVRENVIAKDEDFGAGKIIYPAGFTLRPQDIGVLAAIGKTRISVRKNPRIGIISTGVELVPAEAIPRVGEVREVNSHLISVFLKRQGAFTVRYGIIRDNLQELVKTIETASRECDAIIVSGGSSKDRNDITFRAIASVGKVFIHGISIAPGKPTIIGKCEDVPVIGLPGHPVSTFMVLTLVVVHLIQAMKGAPCQHIYKKTIKMATDLRSEGGREQYIRVKIENETATPVLGKSGLLNTLLHSDGIIHIPSGKEGLLKGEEIEVRLW</sequence>
<dbReference type="PANTHER" id="PTHR10192:SF5">
    <property type="entry name" value="GEPHYRIN"/>
    <property type="match status" value="1"/>
</dbReference>
<proteinExistence type="predicted"/>
<dbReference type="CDD" id="cd00887">
    <property type="entry name" value="MoeA"/>
    <property type="match status" value="1"/>
</dbReference>
<gene>
    <name evidence="5" type="ORF">DLD82_01700</name>
</gene>
<dbReference type="InterPro" id="IPR038987">
    <property type="entry name" value="MoeA-like"/>
</dbReference>
<comment type="pathway">
    <text evidence="1">Cofactor biosynthesis; molybdopterin biosynthesis.</text>
</comment>
<dbReference type="GO" id="GO:0005829">
    <property type="term" value="C:cytosol"/>
    <property type="evidence" value="ECO:0007669"/>
    <property type="project" value="TreeGrafter"/>
</dbReference>
<dbReference type="OrthoDB" id="31371at2157"/>
<feature type="region of interest" description="Disordered" evidence="3">
    <location>
        <begin position="1"/>
        <end position="46"/>
    </location>
</feature>
<dbReference type="RefSeq" id="WP_109939383.1">
    <property type="nucleotide sequence ID" value="NZ_QGMZ01000005.1"/>
</dbReference>
<dbReference type="SUPFAM" id="SSF53218">
    <property type="entry name" value="Molybdenum cofactor biosynthesis proteins"/>
    <property type="match status" value="1"/>
</dbReference>
<dbReference type="UniPathway" id="UPA00344"/>
<dbReference type="Gene3D" id="2.40.340.10">
    <property type="entry name" value="MoeA, C-terminal, domain IV"/>
    <property type="match status" value="1"/>
</dbReference>
<dbReference type="Gene3D" id="3.40.980.10">
    <property type="entry name" value="MoaB/Mog-like domain"/>
    <property type="match status" value="1"/>
</dbReference>